<dbReference type="AlphaFoldDB" id="A0A5N6QJ09"/>
<keyword evidence="4" id="KW-1185">Reference proteome</keyword>
<dbReference type="InterPro" id="IPR057207">
    <property type="entry name" value="FBXL15_LRR"/>
</dbReference>
<evidence type="ECO:0000313" key="4">
    <source>
        <dbReference type="Proteomes" id="UP000327013"/>
    </source>
</evidence>
<accession>A0A5N6QJ09</accession>
<name>A0A5N6QJ09_9ROSI</name>
<evidence type="ECO:0000259" key="2">
    <source>
        <dbReference type="Pfam" id="PF25372"/>
    </source>
</evidence>
<dbReference type="OrthoDB" id="10257471at2759"/>
<dbReference type="Gene3D" id="3.80.10.10">
    <property type="entry name" value="Ribonuclease Inhibitor"/>
    <property type="match status" value="2"/>
</dbReference>
<organism evidence="3 4">
    <name type="scientific">Carpinus fangiana</name>
    <dbReference type="NCBI Taxonomy" id="176857"/>
    <lineage>
        <taxon>Eukaryota</taxon>
        <taxon>Viridiplantae</taxon>
        <taxon>Streptophyta</taxon>
        <taxon>Embryophyta</taxon>
        <taxon>Tracheophyta</taxon>
        <taxon>Spermatophyta</taxon>
        <taxon>Magnoliopsida</taxon>
        <taxon>eudicotyledons</taxon>
        <taxon>Gunneridae</taxon>
        <taxon>Pentapetalae</taxon>
        <taxon>rosids</taxon>
        <taxon>fabids</taxon>
        <taxon>Fagales</taxon>
        <taxon>Betulaceae</taxon>
        <taxon>Carpinus</taxon>
    </lineage>
</organism>
<dbReference type="Proteomes" id="UP000327013">
    <property type="component" value="Chromosome 1"/>
</dbReference>
<dbReference type="InterPro" id="IPR006553">
    <property type="entry name" value="Leu-rich_rpt_Cys-con_subtyp"/>
</dbReference>
<reference evidence="3 4" key="1">
    <citation type="submission" date="2019-06" db="EMBL/GenBank/DDBJ databases">
        <title>A chromosomal-level reference genome of Carpinus fangiana (Coryloideae, Betulaceae).</title>
        <authorList>
            <person name="Yang X."/>
            <person name="Wang Z."/>
            <person name="Zhang L."/>
            <person name="Hao G."/>
            <person name="Liu J."/>
            <person name="Yang Y."/>
        </authorList>
    </citation>
    <scope>NUCLEOTIDE SEQUENCE [LARGE SCALE GENOMIC DNA]</scope>
    <source>
        <strain evidence="3">Cfa_2016G</strain>
        <tissue evidence="3">Leaf</tissue>
    </source>
</reference>
<evidence type="ECO:0000313" key="3">
    <source>
        <dbReference type="EMBL" id="KAE7998451.1"/>
    </source>
</evidence>
<feature type="region of interest" description="Disordered" evidence="1">
    <location>
        <begin position="230"/>
        <end position="251"/>
    </location>
</feature>
<gene>
    <name evidence="3" type="ORF">FH972_002995</name>
</gene>
<proteinExistence type="predicted"/>
<dbReference type="Pfam" id="PF25372">
    <property type="entry name" value="DUF7885"/>
    <property type="match status" value="1"/>
</dbReference>
<sequence>MEPSTPAQTCESSSTLLQSFPANPELDALMSDTDTVISASGAVDQRRVSSSLVSKQLKTNTTLANIDENRFWVSTIQQSGAESPGFEPSRDEDYATSSEYKGMKNLDLNVGFSGFEDELEGGKGSDDKEGEKILMTSGSVEVGVEMLEELTRSGGAAGGVKRKRCSREEKGKQKLVEVDEELDGEELVILDEEPSSRKRWRASREERENRKLVMDDLVRSGIDLIDLDSEPEAENSVYDSQGRTENKADQCKITVSDVSEEGNIRRNESKGGEYRQGFREVARQQAKNFAVFNENHRSLGAESEGTSSSLKNKSTNVNWVPRSSQGHHRSKPLVPSLLELSMKILVKNTDEITSLEGVPDEVKNRLSQLVCDSRRMNTHFFYFLVRGSPAEVRVRDCSWLTEEEFRKSFEDCDTKHLMVLQLDQCGRCLPDYVLQASLARSPKCLPALAILSLLGAFRLSDVGISALVSSAPALRSINLSQCSLLTSSSIKTLADSLESSLKELYIDDCQNIDAMLILPPLQKLKHLEVLSLAGIQTVCDDFIREFITACGHNMKELVLTGCVELTDTSLKVIAETSSGLCRLDLVNLCKLTDSAVGYLANGCRAIQTLKLGRNSFSDEAIAAYLETSGESLKELSLNNLTKVGNKTAMSLARRLKKLINLDLSWCRNLTEEDFGLIVDGCLSLRVLKAFGCTQIANVFVEGHSNPNLQIIGLKLSSILENLKMHETGIRWQCIFSCKLIAVSYCICGMIARKILVYIICGLTSDIASRMAWRKDVGTRYSGNVRWMEGCRHKVLQERLVEDGMPAQGTLGTFDGNEDADIRYSGNIQWRCDGAEQIGFSVPESGGVFVEMFVNGVVY</sequence>
<evidence type="ECO:0000256" key="1">
    <source>
        <dbReference type="SAM" id="MobiDB-lite"/>
    </source>
</evidence>
<feature type="domain" description="F-box/LRR-repeat protein 15-like leucin rich repeat" evidence="2">
    <location>
        <begin position="452"/>
        <end position="616"/>
    </location>
</feature>
<dbReference type="GO" id="GO:0031146">
    <property type="term" value="P:SCF-dependent proteasomal ubiquitin-dependent protein catabolic process"/>
    <property type="evidence" value="ECO:0007669"/>
    <property type="project" value="TreeGrafter"/>
</dbReference>
<dbReference type="PANTHER" id="PTHR13318:SF101">
    <property type="entry name" value="F-BOX_LRR PROTEIN"/>
    <property type="match status" value="1"/>
</dbReference>
<dbReference type="SUPFAM" id="SSF52047">
    <property type="entry name" value="RNI-like"/>
    <property type="match status" value="1"/>
</dbReference>
<dbReference type="GO" id="GO:0019005">
    <property type="term" value="C:SCF ubiquitin ligase complex"/>
    <property type="evidence" value="ECO:0007669"/>
    <property type="project" value="TreeGrafter"/>
</dbReference>
<dbReference type="InterPro" id="IPR032675">
    <property type="entry name" value="LRR_dom_sf"/>
</dbReference>
<dbReference type="SMART" id="SM00367">
    <property type="entry name" value="LRR_CC"/>
    <property type="match status" value="7"/>
</dbReference>
<dbReference type="PANTHER" id="PTHR13318">
    <property type="entry name" value="PARTNER OF PAIRED, ISOFORM B-RELATED"/>
    <property type="match status" value="1"/>
</dbReference>
<dbReference type="FunFam" id="3.80.10.10:FF:000777">
    <property type="entry name" value="RNI-like superfamily protein"/>
    <property type="match status" value="1"/>
</dbReference>
<protein>
    <recommendedName>
        <fullName evidence="2">F-box/LRR-repeat protein 15-like leucin rich repeat domain-containing protein</fullName>
    </recommendedName>
</protein>
<dbReference type="EMBL" id="CM017321">
    <property type="protein sequence ID" value="KAE7998451.1"/>
    <property type="molecule type" value="Genomic_DNA"/>
</dbReference>